<dbReference type="InParanoid" id="A0A7I4BEM9"/>
<evidence type="ECO:0000313" key="1">
    <source>
        <dbReference type="EnsemblPlants" id="Pp3c18_14530V3.2"/>
    </source>
</evidence>
<dbReference type="EnsemblPlants" id="Pp3c18_14530V3.2">
    <property type="protein sequence ID" value="Pp3c18_14530V3.2"/>
    <property type="gene ID" value="Pp3c18_14530"/>
</dbReference>
<name>A0A7I4BEM9_PHYPA</name>
<reference evidence="1 2" key="1">
    <citation type="journal article" date="2008" name="Science">
        <title>The Physcomitrella genome reveals evolutionary insights into the conquest of land by plants.</title>
        <authorList>
            <person name="Rensing S."/>
            <person name="Lang D."/>
            <person name="Zimmer A."/>
            <person name="Terry A."/>
            <person name="Salamov A."/>
            <person name="Shapiro H."/>
            <person name="Nishiyama T."/>
            <person name="Perroud P.-F."/>
            <person name="Lindquist E."/>
            <person name="Kamisugi Y."/>
            <person name="Tanahashi T."/>
            <person name="Sakakibara K."/>
            <person name="Fujita T."/>
            <person name="Oishi K."/>
            <person name="Shin-I T."/>
            <person name="Kuroki Y."/>
            <person name="Toyoda A."/>
            <person name="Suzuki Y."/>
            <person name="Hashimoto A."/>
            <person name="Yamaguchi K."/>
            <person name="Sugano A."/>
            <person name="Kohara Y."/>
            <person name="Fujiyama A."/>
            <person name="Anterola A."/>
            <person name="Aoki S."/>
            <person name="Ashton N."/>
            <person name="Barbazuk W.B."/>
            <person name="Barker E."/>
            <person name="Bennetzen J."/>
            <person name="Bezanilla M."/>
            <person name="Blankenship R."/>
            <person name="Cho S.H."/>
            <person name="Dutcher S."/>
            <person name="Estelle M."/>
            <person name="Fawcett J.A."/>
            <person name="Gundlach H."/>
            <person name="Hanada K."/>
            <person name="Heyl A."/>
            <person name="Hicks K.A."/>
            <person name="Hugh J."/>
            <person name="Lohr M."/>
            <person name="Mayer K."/>
            <person name="Melkozernov A."/>
            <person name="Murata T."/>
            <person name="Nelson D."/>
            <person name="Pils B."/>
            <person name="Prigge M."/>
            <person name="Reiss B."/>
            <person name="Renner T."/>
            <person name="Rombauts S."/>
            <person name="Rushton P."/>
            <person name="Sanderfoot A."/>
            <person name="Schween G."/>
            <person name="Shiu S.-H."/>
            <person name="Stueber K."/>
            <person name="Theodoulou F.L."/>
            <person name="Tu H."/>
            <person name="Van de Peer Y."/>
            <person name="Verrier P.J."/>
            <person name="Waters E."/>
            <person name="Wood A."/>
            <person name="Yang L."/>
            <person name="Cove D."/>
            <person name="Cuming A."/>
            <person name="Hasebe M."/>
            <person name="Lucas S."/>
            <person name="Mishler D.B."/>
            <person name="Reski R."/>
            <person name="Grigoriev I."/>
            <person name="Quatrano R.S."/>
            <person name="Boore J.L."/>
        </authorList>
    </citation>
    <scope>NUCLEOTIDE SEQUENCE [LARGE SCALE GENOMIC DNA]</scope>
    <source>
        <strain evidence="1 2">cv. Gransden 2004</strain>
    </source>
</reference>
<organism evidence="1 2">
    <name type="scientific">Physcomitrium patens</name>
    <name type="common">Spreading-leaved earth moss</name>
    <name type="synonym">Physcomitrella patens</name>
    <dbReference type="NCBI Taxonomy" id="3218"/>
    <lineage>
        <taxon>Eukaryota</taxon>
        <taxon>Viridiplantae</taxon>
        <taxon>Streptophyta</taxon>
        <taxon>Embryophyta</taxon>
        <taxon>Bryophyta</taxon>
        <taxon>Bryophytina</taxon>
        <taxon>Bryopsida</taxon>
        <taxon>Funariidae</taxon>
        <taxon>Funariales</taxon>
        <taxon>Funariaceae</taxon>
        <taxon>Physcomitrium</taxon>
    </lineage>
</organism>
<dbReference type="EMBL" id="ABEU02000018">
    <property type="status" value="NOT_ANNOTATED_CDS"/>
    <property type="molecule type" value="Genomic_DNA"/>
</dbReference>
<dbReference type="Gramene" id="Pp3c18_14530V3.2">
    <property type="protein sequence ID" value="Pp3c18_14530V3.2"/>
    <property type="gene ID" value="Pp3c18_14530"/>
</dbReference>
<dbReference type="Proteomes" id="UP000006727">
    <property type="component" value="Chromosome 18"/>
</dbReference>
<reference evidence="1" key="3">
    <citation type="submission" date="2020-12" db="UniProtKB">
        <authorList>
            <consortium name="EnsemblPlants"/>
        </authorList>
    </citation>
    <scope>IDENTIFICATION</scope>
</reference>
<accession>A0A7I4BEM9</accession>
<proteinExistence type="predicted"/>
<keyword evidence="2" id="KW-1185">Reference proteome</keyword>
<protein>
    <submittedName>
        <fullName evidence="1">Uncharacterized protein</fullName>
    </submittedName>
</protein>
<evidence type="ECO:0000313" key="2">
    <source>
        <dbReference type="Proteomes" id="UP000006727"/>
    </source>
</evidence>
<sequence>MTCLTIPSSTSHAEWRIHHMKYRSQLRALLEPCNGPILLGMRWHLHGAAEPSLSSAAVEPMSSVPPSHALHLLHAYDSSHGASVAGAGDITSIELVPILEDCTFLRGVFFF</sequence>
<dbReference type="Gramene" id="Pp3c18_14530V3.1">
    <property type="protein sequence ID" value="Pp3c18_14530V3.1"/>
    <property type="gene ID" value="Pp3c18_14530"/>
</dbReference>
<dbReference type="EnsemblPlants" id="Pp3c18_14530V3.1">
    <property type="protein sequence ID" value="Pp3c18_14530V3.1"/>
    <property type="gene ID" value="Pp3c18_14530"/>
</dbReference>
<dbReference type="AlphaFoldDB" id="A0A7I4BEM9"/>
<reference evidence="1 2" key="2">
    <citation type="journal article" date="2018" name="Plant J.">
        <title>The Physcomitrella patens chromosome-scale assembly reveals moss genome structure and evolution.</title>
        <authorList>
            <person name="Lang D."/>
            <person name="Ullrich K.K."/>
            <person name="Murat F."/>
            <person name="Fuchs J."/>
            <person name="Jenkins J."/>
            <person name="Haas F.B."/>
            <person name="Piednoel M."/>
            <person name="Gundlach H."/>
            <person name="Van Bel M."/>
            <person name="Meyberg R."/>
            <person name="Vives C."/>
            <person name="Morata J."/>
            <person name="Symeonidi A."/>
            <person name="Hiss M."/>
            <person name="Muchero W."/>
            <person name="Kamisugi Y."/>
            <person name="Saleh O."/>
            <person name="Blanc G."/>
            <person name="Decker E.L."/>
            <person name="van Gessel N."/>
            <person name="Grimwood J."/>
            <person name="Hayes R.D."/>
            <person name="Graham S.W."/>
            <person name="Gunter L.E."/>
            <person name="McDaniel S.F."/>
            <person name="Hoernstein S.N.W."/>
            <person name="Larsson A."/>
            <person name="Li F.W."/>
            <person name="Perroud P.F."/>
            <person name="Phillips J."/>
            <person name="Ranjan P."/>
            <person name="Rokshar D.S."/>
            <person name="Rothfels C.J."/>
            <person name="Schneider L."/>
            <person name="Shu S."/>
            <person name="Stevenson D.W."/>
            <person name="Thummler F."/>
            <person name="Tillich M."/>
            <person name="Villarreal Aguilar J.C."/>
            <person name="Widiez T."/>
            <person name="Wong G.K."/>
            <person name="Wymore A."/>
            <person name="Zhang Y."/>
            <person name="Zimmer A.D."/>
            <person name="Quatrano R.S."/>
            <person name="Mayer K.F.X."/>
            <person name="Goodstein D."/>
            <person name="Casacuberta J.M."/>
            <person name="Vandepoele K."/>
            <person name="Reski R."/>
            <person name="Cuming A.C."/>
            <person name="Tuskan G.A."/>
            <person name="Maumus F."/>
            <person name="Salse J."/>
            <person name="Schmutz J."/>
            <person name="Rensing S.A."/>
        </authorList>
    </citation>
    <scope>NUCLEOTIDE SEQUENCE [LARGE SCALE GENOMIC DNA]</scope>
    <source>
        <strain evidence="1 2">cv. Gransden 2004</strain>
    </source>
</reference>